<dbReference type="Pfam" id="PF11104">
    <property type="entry name" value="PilM_2"/>
    <property type="match status" value="1"/>
</dbReference>
<dbReference type="EMBL" id="WFLN01000012">
    <property type="protein sequence ID" value="KAB8027406.1"/>
    <property type="molecule type" value="Genomic_DNA"/>
</dbReference>
<sequence>MQKILGLDIGSYSIKAVIIWNDYKNYIVHQFFEQVIERKDGIDESSAQSQAIAALFAKHKPEYDVMFAALDSRFASIRRVEFDNIKKRDIPNFLENELESSSPFAIEDSILDYQLIDYTKSHSSLLAVLCKKESIKDLIETFEQEHLRAKIIDIDNLTYLNMISFLQVTHTQVNPEEGKEEEFLNSKNSCNIIINIGHSKTTLTFLNNKKILFTRIINMAGSYFTEMIKKEFDLNYEEAEALKCYVSSIESYGENENNKAKIVALILAKAASELASEIARTIQTFHEKNNEKIRFIYLTGGSSKIKGLFSQFEEYFKTPVKEMILKKENFSYNLNSAVLNSFTEVEPKLYKISQSLAIAMRGLPINGAISKINLRKGEFAQISNYDKLIKQIALYSSAAFIVIFCLALSYIIRSLTYNNQVQNLKTQFRKDVISMFAGEPYPLRLISGKKNWDFERYGNEALVLLNQSLKNKKKLVETLSEAEPPFVLKVLNQVSEAIPKSLYFEVKEFKIHESAVYIEAETTSSANVKKIIDTVSAISLFEQVTKNKEENKIGSNNKIIHFSFTAIFKNGEV</sequence>
<dbReference type="CDD" id="cd24049">
    <property type="entry name" value="ASKHA_NBD_PilM"/>
    <property type="match status" value="1"/>
</dbReference>
<evidence type="ECO:0000313" key="2">
    <source>
        <dbReference type="EMBL" id="KAB8027406.1"/>
    </source>
</evidence>
<dbReference type="AlphaFoldDB" id="A0A833JA71"/>
<dbReference type="Gene3D" id="3.30.420.40">
    <property type="match status" value="2"/>
</dbReference>
<dbReference type="Gene3D" id="3.30.1490.300">
    <property type="match status" value="1"/>
</dbReference>
<dbReference type="PANTHER" id="PTHR32432">
    <property type="entry name" value="CELL DIVISION PROTEIN FTSA-RELATED"/>
    <property type="match status" value="1"/>
</dbReference>
<comment type="caution">
    <text evidence="2">The sequence shown here is derived from an EMBL/GenBank/DDBJ whole genome shotgun (WGS) entry which is preliminary data.</text>
</comment>
<evidence type="ECO:0000256" key="1">
    <source>
        <dbReference type="SAM" id="Phobius"/>
    </source>
</evidence>
<dbReference type="InterPro" id="IPR005883">
    <property type="entry name" value="PilM"/>
</dbReference>
<dbReference type="PANTHER" id="PTHR32432:SF3">
    <property type="entry name" value="ETHANOLAMINE UTILIZATION PROTEIN EUTJ"/>
    <property type="match status" value="1"/>
</dbReference>
<keyword evidence="1" id="KW-1133">Transmembrane helix</keyword>
<name>A0A833JA71_9BACT</name>
<accession>A0A833JA71</accession>
<feature type="transmembrane region" description="Helical" evidence="1">
    <location>
        <begin position="392"/>
        <end position="412"/>
    </location>
</feature>
<dbReference type="SUPFAM" id="SSF53067">
    <property type="entry name" value="Actin-like ATPase domain"/>
    <property type="match status" value="2"/>
</dbReference>
<proteinExistence type="predicted"/>
<keyword evidence="3" id="KW-1185">Reference proteome</keyword>
<reference evidence="2 3" key="1">
    <citation type="submission" date="2019-10" db="EMBL/GenBank/DDBJ databases">
        <title>New genus of Silvanigrellaceae.</title>
        <authorList>
            <person name="Pitt A."/>
            <person name="Hahn M.W."/>
        </authorList>
    </citation>
    <scope>NUCLEOTIDE SEQUENCE [LARGE SCALE GENOMIC DNA]</scope>
    <source>
        <strain evidence="2 3">33A1-SZDP</strain>
    </source>
</reference>
<dbReference type="RefSeq" id="WP_152214077.1">
    <property type="nucleotide sequence ID" value="NZ_WFLN01000012.1"/>
</dbReference>
<protein>
    <recommendedName>
        <fullName evidence="4">Type IV pilus assembly protein PilM</fullName>
    </recommendedName>
</protein>
<dbReference type="InterPro" id="IPR050696">
    <property type="entry name" value="FtsA/MreB"/>
</dbReference>
<keyword evidence="1" id="KW-0472">Membrane</keyword>
<dbReference type="Proteomes" id="UP000442694">
    <property type="component" value="Unassembled WGS sequence"/>
</dbReference>
<gene>
    <name evidence="2" type="ORF">GCL57_14515</name>
</gene>
<organism evidence="2 3">
    <name type="scientific">Fluviispira multicolorata</name>
    <dbReference type="NCBI Taxonomy" id="2654512"/>
    <lineage>
        <taxon>Bacteria</taxon>
        <taxon>Pseudomonadati</taxon>
        <taxon>Bdellovibrionota</taxon>
        <taxon>Oligoflexia</taxon>
        <taxon>Silvanigrellales</taxon>
        <taxon>Silvanigrellaceae</taxon>
        <taxon>Fluviispira</taxon>
    </lineage>
</organism>
<evidence type="ECO:0000313" key="3">
    <source>
        <dbReference type="Proteomes" id="UP000442694"/>
    </source>
</evidence>
<evidence type="ECO:0008006" key="4">
    <source>
        <dbReference type="Google" id="ProtNLM"/>
    </source>
</evidence>
<keyword evidence="1" id="KW-0812">Transmembrane</keyword>
<dbReference type="InterPro" id="IPR043129">
    <property type="entry name" value="ATPase_NBD"/>
</dbReference>